<gene>
    <name evidence="2" type="ORF">SV7mr_09480</name>
</gene>
<proteinExistence type="predicted"/>
<accession>A0A517SQP4</accession>
<protein>
    <submittedName>
        <fullName evidence="2">Uncharacterized protein</fullName>
    </submittedName>
</protein>
<feature type="compositionally biased region" description="Basic and acidic residues" evidence="1">
    <location>
        <begin position="16"/>
        <end position="25"/>
    </location>
</feature>
<evidence type="ECO:0000256" key="1">
    <source>
        <dbReference type="SAM" id="MobiDB-lite"/>
    </source>
</evidence>
<evidence type="ECO:0000313" key="2">
    <source>
        <dbReference type="EMBL" id="QDT58455.1"/>
    </source>
</evidence>
<name>A0A517SQP4_9BACT</name>
<dbReference type="Proteomes" id="UP000315003">
    <property type="component" value="Chromosome"/>
</dbReference>
<feature type="compositionally biased region" description="Polar residues" evidence="1">
    <location>
        <begin position="31"/>
        <end position="45"/>
    </location>
</feature>
<feature type="region of interest" description="Disordered" evidence="1">
    <location>
        <begin position="1"/>
        <end position="64"/>
    </location>
</feature>
<keyword evidence="3" id="KW-1185">Reference proteome</keyword>
<dbReference type="EMBL" id="CP036272">
    <property type="protein sequence ID" value="QDT58455.1"/>
    <property type="molecule type" value="Genomic_DNA"/>
</dbReference>
<organism evidence="2 3">
    <name type="scientific">Stieleria bergensis</name>
    <dbReference type="NCBI Taxonomy" id="2528025"/>
    <lineage>
        <taxon>Bacteria</taxon>
        <taxon>Pseudomonadati</taxon>
        <taxon>Planctomycetota</taxon>
        <taxon>Planctomycetia</taxon>
        <taxon>Pirellulales</taxon>
        <taxon>Pirellulaceae</taxon>
        <taxon>Stieleria</taxon>
    </lineage>
</organism>
<dbReference type="AlphaFoldDB" id="A0A517SQP4"/>
<reference evidence="2 3" key="1">
    <citation type="submission" date="2019-02" db="EMBL/GenBank/DDBJ databases">
        <title>Deep-cultivation of Planctomycetes and their phenomic and genomic characterization uncovers novel biology.</title>
        <authorList>
            <person name="Wiegand S."/>
            <person name="Jogler M."/>
            <person name="Boedeker C."/>
            <person name="Pinto D."/>
            <person name="Vollmers J."/>
            <person name="Rivas-Marin E."/>
            <person name="Kohn T."/>
            <person name="Peeters S.H."/>
            <person name="Heuer A."/>
            <person name="Rast P."/>
            <person name="Oberbeckmann S."/>
            <person name="Bunk B."/>
            <person name="Jeske O."/>
            <person name="Meyerdierks A."/>
            <person name="Storesund J.E."/>
            <person name="Kallscheuer N."/>
            <person name="Luecker S."/>
            <person name="Lage O.M."/>
            <person name="Pohl T."/>
            <person name="Merkel B.J."/>
            <person name="Hornburger P."/>
            <person name="Mueller R.-W."/>
            <person name="Bruemmer F."/>
            <person name="Labrenz M."/>
            <person name="Spormann A.M."/>
            <person name="Op den Camp H."/>
            <person name="Overmann J."/>
            <person name="Amann R."/>
            <person name="Jetten M.S.M."/>
            <person name="Mascher T."/>
            <person name="Medema M.H."/>
            <person name="Devos D.P."/>
            <person name="Kaster A.-K."/>
            <person name="Ovreas L."/>
            <person name="Rohde M."/>
            <person name="Galperin M.Y."/>
            <person name="Jogler C."/>
        </authorList>
    </citation>
    <scope>NUCLEOTIDE SEQUENCE [LARGE SCALE GENOMIC DNA]</scope>
    <source>
        <strain evidence="2 3">SV_7m_r</strain>
    </source>
</reference>
<sequence>MSKVADFSTSMGLRTKLSEIHRPREPLAAQKTPQSSFKTDMPTNRAQERPCGDSQFYRQPNACK</sequence>
<evidence type="ECO:0000313" key="3">
    <source>
        <dbReference type="Proteomes" id="UP000315003"/>
    </source>
</evidence>